<reference evidence="2" key="1">
    <citation type="submission" date="2022-12" db="EMBL/GenBank/DDBJ databases">
        <title>Draft genome assemblies for two species of Escallonia (Escalloniales).</title>
        <authorList>
            <person name="Chanderbali A."/>
            <person name="Dervinis C."/>
            <person name="Anghel I."/>
            <person name="Soltis D."/>
            <person name="Soltis P."/>
            <person name="Zapata F."/>
        </authorList>
    </citation>
    <scope>NUCLEOTIDE SEQUENCE</scope>
    <source>
        <strain evidence="2">UCBG92.1500</strain>
        <tissue evidence="2">Leaf</tissue>
    </source>
</reference>
<evidence type="ECO:0000259" key="1">
    <source>
        <dbReference type="Pfam" id="PF07727"/>
    </source>
</evidence>
<name>A0AA88R084_9ASTE</name>
<evidence type="ECO:0000313" key="3">
    <source>
        <dbReference type="Proteomes" id="UP001187471"/>
    </source>
</evidence>
<keyword evidence="3" id="KW-1185">Reference proteome</keyword>
<organism evidence="2 3">
    <name type="scientific">Escallonia rubra</name>
    <dbReference type="NCBI Taxonomy" id="112253"/>
    <lineage>
        <taxon>Eukaryota</taxon>
        <taxon>Viridiplantae</taxon>
        <taxon>Streptophyta</taxon>
        <taxon>Embryophyta</taxon>
        <taxon>Tracheophyta</taxon>
        <taxon>Spermatophyta</taxon>
        <taxon>Magnoliopsida</taxon>
        <taxon>eudicotyledons</taxon>
        <taxon>Gunneridae</taxon>
        <taxon>Pentapetalae</taxon>
        <taxon>asterids</taxon>
        <taxon>campanulids</taxon>
        <taxon>Escalloniales</taxon>
        <taxon>Escalloniaceae</taxon>
        <taxon>Escallonia</taxon>
    </lineage>
</organism>
<evidence type="ECO:0000313" key="2">
    <source>
        <dbReference type="EMBL" id="KAK2976688.1"/>
    </source>
</evidence>
<dbReference type="AlphaFoldDB" id="A0AA88R084"/>
<sequence length="260" mass="29295">MPPVHNDHGRPTRTRKAPGYLQDYYVSIARFDSSSAAKQGTCHPLALSLSYHRFSSPYKAFLTALNAIHEPTSFHEAMKFQEWRDAMQSEIVALTTNNTWSLVPLPADKKTIGSKWVFKIKRRADGSIERYKARLVAKGYTQIEGIDYHDTFAPVAKLVTLRVLLIIAAAHNWPIHQLDVHNAFLHGSDATSLEHIKSHLCDQFHTKDLGSLKCFLGIEVARSSSGLYLSQRKYTLDILDDCGLTGARSFEFPMSNTKTF</sequence>
<comment type="caution">
    <text evidence="2">The sequence shown here is derived from an EMBL/GenBank/DDBJ whole genome shotgun (WGS) entry which is preliminary data.</text>
</comment>
<dbReference type="InterPro" id="IPR013103">
    <property type="entry name" value="RVT_2"/>
</dbReference>
<protein>
    <recommendedName>
        <fullName evidence="1">Reverse transcriptase Ty1/copia-type domain-containing protein</fullName>
    </recommendedName>
</protein>
<dbReference type="Pfam" id="PF07727">
    <property type="entry name" value="RVT_2"/>
    <property type="match status" value="1"/>
</dbReference>
<dbReference type="EMBL" id="JAVXUO010002050">
    <property type="protein sequence ID" value="KAK2976688.1"/>
    <property type="molecule type" value="Genomic_DNA"/>
</dbReference>
<feature type="domain" description="Reverse transcriptase Ty1/copia-type" evidence="1">
    <location>
        <begin position="97"/>
        <end position="187"/>
    </location>
</feature>
<dbReference type="Proteomes" id="UP001187471">
    <property type="component" value="Unassembled WGS sequence"/>
</dbReference>
<accession>A0AA88R084</accession>
<proteinExistence type="predicted"/>
<gene>
    <name evidence="2" type="ORF">RJ640_004289</name>
</gene>